<dbReference type="InterPro" id="IPR043128">
    <property type="entry name" value="Rev_trsase/Diguanyl_cyclase"/>
</dbReference>
<evidence type="ECO:0000313" key="1">
    <source>
        <dbReference type="EMBL" id="KII65428.1"/>
    </source>
</evidence>
<dbReference type="OrthoDB" id="5988576at2759"/>
<dbReference type="PANTHER" id="PTHR24559:SF444">
    <property type="entry name" value="REVERSE TRANSCRIPTASE DOMAIN-CONTAINING PROTEIN"/>
    <property type="match status" value="1"/>
</dbReference>
<evidence type="ECO:0000313" key="2">
    <source>
        <dbReference type="Proteomes" id="UP000031668"/>
    </source>
</evidence>
<dbReference type="SUPFAM" id="SSF56672">
    <property type="entry name" value="DNA/RNA polymerases"/>
    <property type="match status" value="1"/>
</dbReference>
<dbReference type="EMBL" id="JWZT01003852">
    <property type="protein sequence ID" value="KII65428.1"/>
    <property type="molecule type" value="Genomic_DNA"/>
</dbReference>
<sequence>MNDMIVDISSVHKLYPRLESKKNDIVGAITDDILSCSNIPSQYQPNVIEILKTYNHLFADPKFVDDCCKRYQHPIAVRPFIVPGTSKIKFAAKSIISLLMALFVQAPSNKDVTNRFCADYRKLNSISKRDQYRMPTIEDITDKISAAQVFSTLDLKSGYWQCPLEKIHKKKQHSPLVRA</sequence>
<accession>A0A0C2J8J0</accession>
<dbReference type="Gene3D" id="3.10.10.10">
    <property type="entry name" value="HIV Type 1 Reverse Transcriptase, subunit A, domain 1"/>
    <property type="match status" value="1"/>
</dbReference>
<dbReference type="AlphaFoldDB" id="A0A0C2J8J0"/>
<dbReference type="InterPro" id="IPR053134">
    <property type="entry name" value="RNA-dir_DNA_polymerase"/>
</dbReference>
<protein>
    <submittedName>
        <fullName evidence="1">Transposon Ty3-I Gag-Pol polyprotein</fullName>
    </submittedName>
</protein>
<keyword evidence="2" id="KW-1185">Reference proteome</keyword>
<dbReference type="Proteomes" id="UP000031668">
    <property type="component" value="Unassembled WGS sequence"/>
</dbReference>
<comment type="caution">
    <text evidence="1">The sequence shown here is derived from an EMBL/GenBank/DDBJ whole genome shotgun (WGS) entry which is preliminary data.</text>
</comment>
<organism evidence="1 2">
    <name type="scientific">Thelohanellus kitauei</name>
    <name type="common">Myxosporean</name>
    <dbReference type="NCBI Taxonomy" id="669202"/>
    <lineage>
        <taxon>Eukaryota</taxon>
        <taxon>Metazoa</taxon>
        <taxon>Cnidaria</taxon>
        <taxon>Myxozoa</taxon>
        <taxon>Myxosporea</taxon>
        <taxon>Bivalvulida</taxon>
        <taxon>Platysporina</taxon>
        <taxon>Myxobolidae</taxon>
        <taxon>Thelohanellus</taxon>
    </lineage>
</organism>
<dbReference type="InterPro" id="IPR043502">
    <property type="entry name" value="DNA/RNA_pol_sf"/>
</dbReference>
<proteinExistence type="predicted"/>
<dbReference type="Gene3D" id="3.30.70.270">
    <property type="match status" value="1"/>
</dbReference>
<gene>
    <name evidence="1" type="ORF">RF11_06382</name>
</gene>
<name>A0A0C2J8J0_THEKT</name>
<reference evidence="1 2" key="1">
    <citation type="journal article" date="2014" name="Genome Biol. Evol.">
        <title>The genome of the myxosporean Thelohanellus kitauei shows adaptations to nutrient acquisition within its fish host.</title>
        <authorList>
            <person name="Yang Y."/>
            <person name="Xiong J."/>
            <person name="Zhou Z."/>
            <person name="Huo F."/>
            <person name="Miao W."/>
            <person name="Ran C."/>
            <person name="Liu Y."/>
            <person name="Zhang J."/>
            <person name="Feng J."/>
            <person name="Wang M."/>
            <person name="Wang M."/>
            <person name="Wang L."/>
            <person name="Yao B."/>
        </authorList>
    </citation>
    <scope>NUCLEOTIDE SEQUENCE [LARGE SCALE GENOMIC DNA]</scope>
    <source>
        <strain evidence="1">Wuqing</strain>
    </source>
</reference>
<dbReference type="PANTHER" id="PTHR24559">
    <property type="entry name" value="TRANSPOSON TY3-I GAG-POL POLYPROTEIN"/>
    <property type="match status" value="1"/>
</dbReference>